<keyword evidence="1" id="KW-0732">Signal</keyword>
<reference evidence="2" key="1">
    <citation type="submission" date="2022-04" db="EMBL/GenBank/DDBJ databases">
        <title>Mucilaginibacter sp. RS28 isolated from freshwater.</title>
        <authorList>
            <person name="Ko S.-R."/>
        </authorList>
    </citation>
    <scope>NUCLEOTIDE SEQUENCE</scope>
    <source>
        <strain evidence="2">RS28</strain>
    </source>
</reference>
<evidence type="ECO:0000256" key="1">
    <source>
        <dbReference type="SAM" id="SignalP"/>
    </source>
</evidence>
<feature type="signal peptide" evidence="1">
    <location>
        <begin position="1"/>
        <end position="20"/>
    </location>
</feature>
<keyword evidence="3" id="KW-1185">Reference proteome</keyword>
<dbReference type="AlphaFoldDB" id="A0A9X2B7A4"/>
<organism evidence="2 3">
    <name type="scientific">Mucilaginibacter straminoryzae</name>
    <dbReference type="NCBI Taxonomy" id="2932774"/>
    <lineage>
        <taxon>Bacteria</taxon>
        <taxon>Pseudomonadati</taxon>
        <taxon>Bacteroidota</taxon>
        <taxon>Sphingobacteriia</taxon>
        <taxon>Sphingobacteriales</taxon>
        <taxon>Sphingobacteriaceae</taxon>
        <taxon>Mucilaginibacter</taxon>
    </lineage>
</organism>
<evidence type="ECO:0008006" key="4">
    <source>
        <dbReference type="Google" id="ProtNLM"/>
    </source>
</evidence>
<sequence length="215" mass="24026">MKKQCTFIITFLSLYASAHAQGIFNQQSSRRKIMAEQIAGIELYATALKKGYDLSRQGLTTAHDLKNGTFGLHTDYVDSLKMVSATVRNNPKANAIAEIAAKITALFTAEIRWQQAQKQLTPDELNSLKRVADNMQVEGRTDVNELSQLLTSGLLQLTDAQRLDRIDKLYADMNDKYNFTCSYTTKARRLAKARAADKQDRGDLQKLYGIQSGGL</sequence>
<feature type="chain" id="PRO_5040782006" description="DUF4142 domain-containing protein" evidence="1">
    <location>
        <begin position="21"/>
        <end position="215"/>
    </location>
</feature>
<evidence type="ECO:0000313" key="3">
    <source>
        <dbReference type="Proteomes" id="UP001139450"/>
    </source>
</evidence>
<comment type="caution">
    <text evidence="2">The sequence shown here is derived from an EMBL/GenBank/DDBJ whole genome shotgun (WGS) entry which is preliminary data.</text>
</comment>
<name>A0A9X2B7A4_9SPHI</name>
<evidence type="ECO:0000313" key="2">
    <source>
        <dbReference type="EMBL" id="MCJ8208111.1"/>
    </source>
</evidence>
<dbReference type="Proteomes" id="UP001139450">
    <property type="component" value="Unassembled WGS sequence"/>
</dbReference>
<dbReference type="EMBL" id="JALJEJ010000001">
    <property type="protein sequence ID" value="MCJ8208111.1"/>
    <property type="molecule type" value="Genomic_DNA"/>
</dbReference>
<dbReference type="RefSeq" id="WP_245127949.1">
    <property type="nucleotide sequence ID" value="NZ_JALJEJ010000001.1"/>
</dbReference>
<protein>
    <recommendedName>
        <fullName evidence="4">DUF4142 domain-containing protein</fullName>
    </recommendedName>
</protein>
<gene>
    <name evidence="2" type="ORF">MUY27_00230</name>
</gene>
<accession>A0A9X2B7A4</accession>
<proteinExistence type="predicted"/>